<keyword evidence="1" id="KW-0732">Signal</keyword>
<accession>C6E2L3</accession>
<gene>
    <name evidence="2" type="ordered locus">GM21_2944</name>
</gene>
<evidence type="ECO:0000313" key="2">
    <source>
        <dbReference type="EMBL" id="ACT18973.1"/>
    </source>
</evidence>
<reference evidence="2" key="1">
    <citation type="submission" date="2009-07" db="EMBL/GenBank/DDBJ databases">
        <title>Complete sequence of Geobacter sp. M21.</title>
        <authorList>
            <consortium name="US DOE Joint Genome Institute"/>
            <person name="Lucas S."/>
            <person name="Copeland A."/>
            <person name="Lapidus A."/>
            <person name="Glavina del Rio T."/>
            <person name="Dalin E."/>
            <person name="Tice H."/>
            <person name="Bruce D."/>
            <person name="Goodwin L."/>
            <person name="Pitluck S."/>
            <person name="Saunders E."/>
            <person name="Brettin T."/>
            <person name="Detter J.C."/>
            <person name="Han C."/>
            <person name="Larimer F."/>
            <person name="Land M."/>
            <person name="Hauser L."/>
            <person name="Kyrpides N."/>
            <person name="Ovchinnikova G."/>
            <person name="Lovley D."/>
        </authorList>
    </citation>
    <scope>NUCLEOTIDE SEQUENCE [LARGE SCALE GENOMIC DNA]</scope>
    <source>
        <strain evidence="2">M21</strain>
    </source>
</reference>
<dbReference type="AlphaFoldDB" id="C6E2L3"/>
<protein>
    <recommendedName>
        <fullName evidence="3">Lipoprotein</fullName>
    </recommendedName>
</protein>
<sequence length="173" mass="17001">MRVFFLLLLCSLIAGCGSSGSTGGSGTEGNVLVPQPAPAPAQVVISTSGPAPDTVLYGAQFTLALPKVLAVPDEAGNLLPTGVLQPAPSGSFAGAAFVGTVSDAGQVLQVNISHPGGFTLGPLATLNCTLAPGTGVASSEIVLSGFSARDSSGAPIAGIAPHLALKRNERLAE</sequence>
<dbReference type="PROSITE" id="PS51257">
    <property type="entry name" value="PROKAR_LIPOPROTEIN"/>
    <property type="match status" value="1"/>
</dbReference>
<dbReference type="HOGENOM" id="CLU_1584117_0_0_7"/>
<feature type="signal peptide" evidence="1">
    <location>
        <begin position="1"/>
        <end position="16"/>
    </location>
</feature>
<proteinExistence type="predicted"/>
<dbReference type="EMBL" id="CP001661">
    <property type="protein sequence ID" value="ACT18973.1"/>
    <property type="molecule type" value="Genomic_DNA"/>
</dbReference>
<organism evidence="2">
    <name type="scientific">Geobacter sp. (strain M21)</name>
    <dbReference type="NCBI Taxonomy" id="443144"/>
    <lineage>
        <taxon>Bacteria</taxon>
        <taxon>Pseudomonadati</taxon>
        <taxon>Thermodesulfobacteriota</taxon>
        <taxon>Desulfuromonadia</taxon>
        <taxon>Geobacterales</taxon>
        <taxon>Geobacteraceae</taxon>
        <taxon>Geobacter</taxon>
    </lineage>
</organism>
<evidence type="ECO:0000256" key="1">
    <source>
        <dbReference type="SAM" id="SignalP"/>
    </source>
</evidence>
<dbReference type="OrthoDB" id="5397652at2"/>
<dbReference type="KEGG" id="gem:GM21_2944"/>
<name>C6E2L3_GEOSM</name>
<feature type="chain" id="PRO_5002964472" description="Lipoprotein" evidence="1">
    <location>
        <begin position="17"/>
        <end position="173"/>
    </location>
</feature>
<evidence type="ECO:0008006" key="3">
    <source>
        <dbReference type="Google" id="ProtNLM"/>
    </source>
</evidence>